<evidence type="ECO:0000256" key="2">
    <source>
        <dbReference type="ARBA" id="ARBA00007749"/>
    </source>
</evidence>
<evidence type="ECO:0000256" key="5">
    <source>
        <dbReference type="ARBA" id="ARBA00022833"/>
    </source>
</evidence>
<dbReference type="SMART" id="SM00849">
    <property type="entry name" value="Lactamase_B"/>
    <property type="match status" value="1"/>
</dbReference>
<keyword evidence="5" id="KW-0862">Zinc</keyword>
<comment type="caution">
    <text evidence="7">The sequence shown here is derived from an EMBL/GenBank/DDBJ whole genome shotgun (WGS) entry which is preliminary data.</text>
</comment>
<protein>
    <submittedName>
        <fullName evidence="7">MBL fold metallo-hydrolase</fullName>
    </submittedName>
</protein>
<dbReference type="PANTHER" id="PTHR42978:SF7">
    <property type="entry name" value="METALLO-HYDROLASE RV2300C-RELATED"/>
    <property type="match status" value="1"/>
</dbReference>
<gene>
    <name evidence="7" type="ORF">GN299_30875</name>
</gene>
<evidence type="ECO:0000313" key="8">
    <source>
        <dbReference type="Proteomes" id="UP000442695"/>
    </source>
</evidence>
<proteinExistence type="inferred from homology"/>
<evidence type="ECO:0000259" key="6">
    <source>
        <dbReference type="SMART" id="SM00849"/>
    </source>
</evidence>
<dbReference type="InterPro" id="IPR001279">
    <property type="entry name" value="Metallo-B-lactamas"/>
</dbReference>
<accession>A0A7V8EA45</accession>
<comment type="cofactor">
    <cofactor evidence="1">
        <name>Zn(2+)</name>
        <dbReference type="ChEBI" id="CHEBI:29105"/>
    </cofactor>
</comment>
<dbReference type="RefSeq" id="WP_156859926.1">
    <property type="nucleotide sequence ID" value="NZ_WOWR01000073.1"/>
</dbReference>
<dbReference type="PANTHER" id="PTHR42978">
    <property type="entry name" value="QUORUM-QUENCHING LACTONASE YTNP-RELATED-RELATED"/>
    <property type="match status" value="1"/>
</dbReference>
<feature type="domain" description="Metallo-beta-lactamase" evidence="6">
    <location>
        <begin position="36"/>
        <end position="269"/>
    </location>
</feature>
<dbReference type="AlphaFoldDB" id="A0A7V8EA45"/>
<dbReference type="InterPro" id="IPR051013">
    <property type="entry name" value="MBL_superfamily_lactonases"/>
</dbReference>
<dbReference type="GO" id="GO:0046872">
    <property type="term" value="F:metal ion binding"/>
    <property type="evidence" value="ECO:0007669"/>
    <property type="project" value="UniProtKB-KW"/>
</dbReference>
<keyword evidence="3" id="KW-0479">Metal-binding</keyword>
<evidence type="ECO:0000256" key="1">
    <source>
        <dbReference type="ARBA" id="ARBA00001947"/>
    </source>
</evidence>
<evidence type="ECO:0000313" key="7">
    <source>
        <dbReference type="EMBL" id="KAF0251001.1"/>
    </source>
</evidence>
<dbReference type="SUPFAM" id="SSF56281">
    <property type="entry name" value="Metallo-hydrolase/oxidoreductase"/>
    <property type="match status" value="1"/>
</dbReference>
<dbReference type="InterPro" id="IPR036866">
    <property type="entry name" value="RibonucZ/Hydroxyglut_hydro"/>
</dbReference>
<reference evidence="7 8" key="1">
    <citation type="submission" date="2019-12" db="EMBL/GenBank/DDBJ databases">
        <authorList>
            <person name="Woiski C."/>
        </authorList>
    </citation>
    <scope>NUCLEOTIDE SEQUENCE [LARGE SCALE GENOMIC DNA]</scope>
    <source>
        <strain evidence="7 8">BOE100</strain>
    </source>
</reference>
<dbReference type="CDD" id="cd07729">
    <property type="entry name" value="AHL_lactonase_MBL-fold"/>
    <property type="match status" value="1"/>
</dbReference>
<evidence type="ECO:0000256" key="4">
    <source>
        <dbReference type="ARBA" id="ARBA00022801"/>
    </source>
</evidence>
<name>A0A7V8EA45_PSEPU</name>
<dbReference type="Gene3D" id="3.60.15.10">
    <property type="entry name" value="Ribonuclease Z/Hydroxyacylglutathione hydrolase-like"/>
    <property type="match status" value="1"/>
</dbReference>
<dbReference type="Proteomes" id="UP000442695">
    <property type="component" value="Unassembled WGS sequence"/>
</dbReference>
<keyword evidence="4 7" id="KW-0378">Hydrolase</keyword>
<dbReference type="Pfam" id="PF00753">
    <property type="entry name" value="Lactamase_B"/>
    <property type="match status" value="1"/>
</dbReference>
<evidence type="ECO:0000256" key="3">
    <source>
        <dbReference type="ARBA" id="ARBA00022723"/>
    </source>
</evidence>
<dbReference type="EMBL" id="WOWR01000073">
    <property type="protein sequence ID" value="KAF0251001.1"/>
    <property type="molecule type" value="Genomic_DNA"/>
</dbReference>
<comment type="similarity">
    <text evidence="2">Belongs to the metallo-beta-lactamase superfamily.</text>
</comment>
<organism evidence="7 8">
    <name type="scientific">Pseudomonas putida</name>
    <name type="common">Arthrobacter siderocapsulatus</name>
    <dbReference type="NCBI Taxonomy" id="303"/>
    <lineage>
        <taxon>Bacteria</taxon>
        <taxon>Pseudomonadati</taxon>
        <taxon>Pseudomonadota</taxon>
        <taxon>Gammaproteobacteria</taxon>
        <taxon>Pseudomonadales</taxon>
        <taxon>Pseudomonadaceae</taxon>
        <taxon>Pseudomonas</taxon>
    </lineage>
</organism>
<dbReference type="GO" id="GO:0016787">
    <property type="term" value="F:hydrolase activity"/>
    <property type="evidence" value="ECO:0007669"/>
    <property type="project" value="UniProtKB-KW"/>
</dbReference>
<sequence length="305" mass="34177">MSDNAYSIWVLEYSYVEDYAASGIIYGAHNQGVRKLPYCYVVIKGHGRTIMVDVGYNSKDYGAYLEQKFGVLNWHSPADVLPHCGVTPEEVDTVILTHAHFDHLGNTDAFPNATFYIQEKELAKWIWVMSLPPRQQHWMMVATDPSDVLRAVTLAKDGRLRCIDGPVADFLPGIDLHVAYDSHTYASMWVHVRNDLARSSQDSWVLAGDLVYSYDNFLSGSDVVDGELRGELAITPVGLAVGSQNNLVMATEEMLKVVEYDPKRLIPIHEDRLKDVFPSRITSKGLRITEICLGQNQLSKVTNDA</sequence>